<feature type="signal peptide" evidence="1">
    <location>
        <begin position="1"/>
        <end position="18"/>
    </location>
</feature>
<dbReference type="PROSITE" id="PS51257">
    <property type="entry name" value="PROKAR_LIPOPROTEIN"/>
    <property type="match status" value="1"/>
</dbReference>
<organism evidence="2 3">
    <name type="scientific">Roseicella frigidaeris</name>
    <dbReference type="NCBI Taxonomy" id="2230885"/>
    <lineage>
        <taxon>Bacteria</taxon>
        <taxon>Pseudomonadati</taxon>
        <taxon>Pseudomonadota</taxon>
        <taxon>Alphaproteobacteria</taxon>
        <taxon>Acetobacterales</taxon>
        <taxon>Roseomonadaceae</taxon>
        <taxon>Roseicella</taxon>
    </lineage>
</organism>
<keyword evidence="1" id="KW-0732">Signal</keyword>
<proteinExistence type="predicted"/>
<reference evidence="3" key="1">
    <citation type="submission" date="2018-06" db="EMBL/GenBank/DDBJ databases">
        <authorList>
            <person name="Khan S.A."/>
        </authorList>
    </citation>
    <scope>NUCLEOTIDE SEQUENCE [LARGE SCALE GENOMIC DNA]</scope>
    <source>
        <strain evidence="3">DB-1506</strain>
    </source>
</reference>
<evidence type="ECO:0000313" key="2">
    <source>
        <dbReference type="EMBL" id="RAI60959.1"/>
    </source>
</evidence>
<dbReference type="Pfam" id="PF11102">
    <property type="entry name" value="YjbF"/>
    <property type="match status" value="1"/>
</dbReference>
<dbReference type="AlphaFoldDB" id="A0A327MEA1"/>
<dbReference type="InterPro" id="IPR021308">
    <property type="entry name" value="GfcB"/>
</dbReference>
<name>A0A327MEA1_9PROT</name>
<dbReference type="OrthoDB" id="6237231at2"/>
<dbReference type="SUPFAM" id="SSF159270">
    <property type="entry name" value="YmcC-like"/>
    <property type="match status" value="1"/>
</dbReference>
<evidence type="ECO:0008006" key="4">
    <source>
        <dbReference type="Google" id="ProtNLM"/>
    </source>
</evidence>
<dbReference type="EMBL" id="QLIX01000001">
    <property type="protein sequence ID" value="RAI60959.1"/>
    <property type="molecule type" value="Genomic_DNA"/>
</dbReference>
<gene>
    <name evidence="2" type="ORF">DOO78_02170</name>
</gene>
<dbReference type="Proteomes" id="UP000249065">
    <property type="component" value="Unassembled WGS sequence"/>
</dbReference>
<sequence>MLVMRAVPALLACSLVLAGCGDTPWSNAPWSDLLPEPAADFEAEPSGATLRLIRRGRASDAALVQETGERRLWRTAGNQVVETDGGRIIATAGFPEMLAATRFDGPDPLAEPAALLAHPAAARRMVDLMRASRTPEGMRFGVQIECRLRAEPTEDAAVLLVTERCRAEGAGRFTNLFWVSAETGAVLQTTQWVGPAAPMLTIEFPLPQP</sequence>
<comment type="caution">
    <text evidence="2">The sequence shown here is derived from an EMBL/GenBank/DDBJ whole genome shotgun (WGS) entry which is preliminary data.</text>
</comment>
<protein>
    <recommendedName>
        <fullName evidence="4">YjbF family lipoprotein</fullName>
    </recommendedName>
</protein>
<evidence type="ECO:0000256" key="1">
    <source>
        <dbReference type="SAM" id="SignalP"/>
    </source>
</evidence>
<accession>A0A327MEA1</accession>
<keyword evidence="3" id="KW-1185">Reference proteome</keyword>
<evidence type="ECO:0000313" key="3">
    <source>
        <dbReference type="Proteomes" id="UP000249065"/>
    </source>
</evidence>
<dbReference type="Gene3D" id="2.40.360.10">
    <property type="entry name" value="YmcC-like"/>
    <property type="match status" value="1"/>
</dbReference>
<feature type="chain" id="PRO_5016245578" description="YjbF family lipoprotein" evidence="1">
    <location>
        <begin position="19"/>
        <end position="209"/>
    </location>
</feature>
<dbReference type="InterPro" id="IPR023373">
    <property type="entry name" value="YmcC_sf"/>
</dbReference>